<dbReference type="OrthoDB" id="3065056at2759"/>
<gene>
    <name evidence="1" type="ORF">Moror_8655</name>
</gene>
<comment type="caution">
    <text evidence="1">The sequence shown here is derived from an EMBL/GenBank/DDBJ whole genome shotgun (WGS) entry which is preliminary data.</text>
</comment>
<organism evidence="1 2">
    <name type="scientific">Moniliophthora roreri (strain MCA 2997)</name>
    <name type="common">Cocoa frosty pod rot fungus</name>
    <name type="synonym">Crinipellis roreri</name>
    <dbReference type="NCBI Taxonomy" id="1381753"/>
    <lineage>
        <taxon>Eukaryota</taxon>
        <taxon>Fungi</taxon>
        <taxon>Dikarya</taxon>
        <taxon>Basidiomycota</taxon>
        <taxon>Agaricomycotina</taxon>
        <taxon>Agaricomycetes</taxon>
        <taxon>Agaricomycetidae</taxon>
        <taxon>Agaricales</taxon>
        <taxon>Marasmiineae</taxon>
        <taxon>Marasmiaceae</taxon>
        <taxon>Moniliophthora</taxon>
    </lineage>
</organism>
<sequence>MSKVQWDCTHALTCYPRRQLLKDGTHLFLLKRCFMGGNLIKRFMLTKYDFFNWLGLLSKDDPDAMIDIVPCRAEDVGILLYLPVEDIAWNRDQNLDQPWEPGNFRIIDIDDGYYGCNGTVGASPIQIWEKRQGMIPAINGHHPTCIVQPASSSELIHASKQVIWIVPPGYCNAMNDSLDQDRAQKPENLIQLPSALVDDFRKNKFTIDIVRQNRLITFPEERNGSFLRAHFRLCLWLHCLAGNILPEYEGQIEERMESIKCSDGARVDQVDGYRITSMVTVPSYERVGACAEPVD</sequence>
<accession>V2YD17</accession>
<dbReference type="AlphaFoldDB" id="V2YD17"/>
<evidence type="ECO:0000313" key="1">
    <source>
        <dbReference type="EMBL" id="ESK89584.1"/>
    </source>
</evidence>
<dbReference type="Proteomes" id="UP000017559">
    <property type="component" value="Unassembled WGS sequence"/>
</dbReference>
<dbReference type="HOGENOM" id="CLU_943617_0_0_1"/>
<protein>
    <submittedName>
        <fullName evidence="1">Uncharacterized protein</fullName>
    </submittedName>
</protein>
<dbReference type="EMBL" id="AWSO01000548">
    <property type="protein sequence ID" value="ESK89584.1"/>
    <property type="molecule type" value="Genomic_DNA"/>
</dbReference>
<proteinExistence type="predicted"/>
<dbReference type="KEGG" id="mrr:Moror_8655"/>
<evidence type="ECO:0000313" key="2">
    <source>
        <dbReference type="Proteomes" id="UP000017559"/>
    </source>
</evidence>
<keyword evidence="2" id="KW-1185">Reference proteome</keyword>
<reference evidence="1 2" key="1">
    <citation type="journal article" date="2014" name="BMC Genomics">
        <title>Genome and secretome analysis of the hemibiotrophic fungal pathogen, Moniliophthora roreri, which causes frosty pod rot disease of cacao: mechanisms of the biotrophic and necrotrophic phases.</title>
        <authorList>
            <person name="Meinhardt L.W."/>
            <person name="Costa G.G.L."/>
            <person name="Thomazella D.P.T."/>
            <person name="Teixeira P.J.P.L."/>
            <person name="Carazzolle M.F."/>
            <person name="Schuster S.C."/>
            <person name="Carlson J.E."/>
            <person name="Guiltinan M.J."/>
            <person name="Mieczkowski P."/>
            <person name="Farmer A."/>
            <person name="Ramaraj T."/>
            <person name="Crozier J."/>
            <person name="Davis R.E."/>
            <person name="Shao J."/>
            <person name="Melnick R.L."/>
            <person name="Pereira G.A.G."/>
            <person name="Bailey B.A."/>
        </authorList>
    </citation>
    <scope>NUCLEOTIDE SEQUENCE [LARGE SCALE GENOMIC DNA]</scope>
    <source>
        <strain evidence="1 2">MCA 2997</strain>
    </source>
</reference>
<name>V2YD17_MONRO</name>